<evidence type="ECO:0000313" key="3">
    <source>
        <dbReference type="EMBL" id="CAI9117114.1"/>
    </source>
</evidence>
<keyword evidence="2" id="KW-0812">Transmembrane</keyword>
<gene>
    <name evidence="3" type="ORF">OLC1_LOCUS23222</name>
</gene>
<organism evidence="3 4">
    <name type="scientific">Oldenlandia corymbosa var. corymbosa</name>
    <dbReference type="NCBI Taxonomy" id="529605"/>
    <lineage>
        <taxon>Eukaryota</taxon>
        <taxon>Viridiplantae</taxon>
        <taxon>Streptophyta</taxon>
        <taxon>Embryophyta</taxon>
        <taxon>Tracheophyta</taxon>
        <taxon>Spermatophyta</taxon>
        <taxon>Magnoliopsida</taxon>
        <taxon>eudicotyledons</taxon>
        <taxon>Gunneridae</taxon>
        <taxon>Pentapetalae</taxon>
        <taxon>asterids</taxon>
        <taxon>lamiids</taxon>
        <taxon>Gentianales</taxon>
        <taxon>Rubiaceae</taxon>
        <taxon>Rubioideae</taxon>
        <taxon>Spermacoceae</taxon>
        <taxon>Hedyotis-Oldenlandia complex</taxon>
        <taxon>Oldenlandia</taxon>
    </lineage>
</organism>
<accession>A0AAV1EBP3</accession>
<feature type="transmembrane region" description="Helical" evidence="2">
    <location>
        <begin position="179"/>
        <end position="199"/>
    </location>
</feature>
<feature type="transmembrane region" description="Helical" evidence="2">
    <location>
        <begin position="205"/>
        <end position="225"/>
    </location>
</feature>
<name>A0AAV1EBP3_OLDCO</name>
<keyword evidence="2" id="KW-1133">Transmembrane helix</keyword>
<feature type="transmembrane region" description="Helical" evidence="2">
    <location>
        <begin position="118"/>
        <end position="136"/>
    </location>
</feature>
<reference evidence="3" key="1">
    <citation type="submission" date="2023-03" db="EMBL/GenBank/DDBJ databases">
        <authorList>
            <person name="Julca I."/>
        </authorList>
    </citation>
    <scope>NUCLEOTIDE SEQUENCE</scope>
</reference>
<evidence type="ECO:0000256" key="1">
    <source>
        <dbReference type="SAM" id="MobiDB-lite"/>
    </source>
</evidence>
<dbReference type="AlphaFoldDB" id="A0AAV1EBP3"/>
<evidence type="ECO:0000313" key="4">
    <source>
        <dbReference type="Proteomes" id="UP001161247"/>
    </source>
</evidence>
<dbReference type="Proteomes" id="UP001161247">
    <property type="component" value="Chromosome 8"/>
</dbReference>
<sequence>MAASNINVNNIQKLGPDTSLWAKFISLFFKPNLDDQRTVDTTSGSVTNPEISAAGHVDDDLDGVVLDLEAGLQQKEAAHDDDDDDDDDHNPIQNHSQPHGVEGGSLNTVAQVFKEQELGKLIMGFVMPLTTVFASVNAPNSLLLTTLLVLSLSVGFAAILIGILVRNTTTTLQRYAHKIEQFGAGCVVFAVYALIASFLPLYLQWLPWGCFLMIILVVGLASISVHKQN</sequence>
<keyword evidence="2" id="KW-0472">Membrane</keyword>
<feature type="compositionally biased region" description="Acidic residues" evidence="1">
    <location>
        <begin position="79"/>
        <end position="88"/>
    </location>
</feature>
<feature type="transmembrane region" description="Helical" evidence="2">
    <location>
        <begin position="142"/>
        <end position="167"/>
    </location>
</feature>
<proteinExistence type="predicted"/>
<evidence type="ECO:0000256" key="2">
    <source>
        <dbReference type="SAM" id="Phobius"/>
    </source>
</evidence>
<protein>
    <submittedName>
        <fullName evidence="3">OLC1v1018451C1</fullName>
    </submittedName>
</protein>
<dbReference type="EMBL" id="OX459125">
    <property type="protein sequence ID" value="CAI9117114.1"/>
    <property type="molecule type" value="Genomic_DNA"/>
</dbReference>
<feature type="region of interest" description="Disordered" evidence="1">
    <location>
        <begin position="75"/>
        <end position="104"/>
    </location>
</feature>
<keyword evidence="4" id="KW-1185">Reference proteome</keyword>